<dbReference type="InterPro" id="IPR003439">
    <property type="entry name" value="ABC_transporter-like_ATP-bd"/>
</dbReference>
<keyword evidence="6" id="KW-0067">ATP-binding</keyword>
<evidence type="ECO:0000256" key="5">
    <source>
        <dbReference type="ARBA" id="ARBA00022741"/>
    </source>
</evidence>
<keyword evidence="4 9" id="KW-0812">Transmembrane</keyword>
<dbReference type="Gene3D" id="3.40.50.300">
    <property type="entry name" value="P-loop containing nucleotide triphosphate hydrolases"/>
    <property type="match status" value="2"/>
</dbReference>
<dbReference type="InterPro" id="IPR027417">
    <property type="entry name" value="P-loop_NTPase"/>
</dbReference>
<dbReference type="SUPFAM" id="SSF52540">
    <property type="entry name" value="P-loop containing nucleoside triphosphate hydrolases"/>
    <property type="match status" value="2"/>
</dbReference>
<keyword evidence="5" id="KW-0547">Nucleotide-binding</keyword>
<feature type="transmembrane region" description="Helical" evidence="9">
    <location>
        <begin position="906"/>
        <end position="928"/>
    </location>
</feature>
<comment type="subcellular location">
    <subcellularLocation>
        <location evidence="1">Membrane</location>
        <topology evidence="1">Multi-pass membrane protein</topology>
    </subcellularLocation>
</comment>
<dbReference type="SMART" id="SM00382">
    <property type="entry name" value="AAA"/>
    <property type="match status" value="2"/>
</dbReference>
<dbReference type="Pfam" id="PF00005">
    <property type="entry name" value="ABC_tran"/>
    <property type="match status" value="2"/>
</dbReference>
<reference evidence="12 13" key="1">
    <citation type="submission" date="2024-03" db="EMBL/GenBank/DDBJ databases">
        <title>Aureococcus anophagefferens CCMP1851 and Kratosvirus quantuckense: Draft genome of a second virus-susceptible host strain in the model system.</title>
        <authorList>
            <person name="Chase E."/>
            <person name="Truchon A.R."/>
            <person name="Schepens W."/>
            <person name="Wilhelm S.W."/>
        </authorList>
    </citation>
    <scope>NUCLEOTIDE SEQUENCE [LARGE SCALE GENOMIC DNA]</scope>
    <source>
        <strain evidence="12 13">CCMP1851</strain>
    </source>
</reference>
<comment type="similarity">
    <text evidence="2">Belongs to the ABC transporter superfamily. ABCC family. Conjugate transporter (TC 3.A.1.208) subfamily.</text>
</comment>
<feature type="transmembrane region" description="Helical" evidence="9">
    <location>
        <begin position="799"/>
        <end position="827"/>
    </location>
</feature>
<dbReference type="InterPro" id="IPR044726">
    <property type="entry name" value="ABCC_6TM_D2"/>
</dbReference>
<dbReference type="InterPro" id="IPR003593">
    <property type="entry name" value="AAA+_ATPase"/>
</dbReference>
<dbReference type="InterPro" id="IPR050173">
    <property type="entry name" value="ABC_transporter_C-like"/>
</dbReference>
<evidence type="ECO:0000256" key="8">
    <source>
        <dbReference type="ARBA" id="ARBA00023136"/>
    </source>
</evidence>
<dbReference type="EMBL" id="JBBJCI010000285">
    <property type="protein sequence ID" value="KAK7236223.1"/>
    <property type="molecule type" value="Genomic_DNA"/>
</dbReference>
<feature type="transmembrane region" description="Helical" evidence="9">
    <location>
        <begin position="675"/>
        <end position="700"/>
    </location>
</feature>
<feature type="transmembrane region" description="Helical" evidence="9">
    <location>
        <begin position="102"/>
        <end position="124"/>
    </location>
</feature>
<feature type="transmembrane region" description="Helical" evidence="9">
    <location>
        <begin position="212"/>
        <end position="230"/>
    </location>
</feature>
<name>A0ABR1FRF3_AURAN</name>
<evidence type="ECO:0000256" key="3">
    <source>
        <dbReference type="ARBA" id="ARBA00022448"/>
    </source>
</evidence>
<feature type="transmembrane region" description="Helical" evidence="9">
    <location>
        <begin position="721"/>
        <end position="745"/>
    </location>
</feature>
<dbReference type="Proteomes" id="UP001363151">
    <property type="component" value="Unassembled WGS sequence"/>
</dbReference>
<proteinExistence type="inferred from homology"/>
<evidence type="ECO:0000256" key="6">
    <source>
        <dbReference type="ARBA" id="ARBA00022840"/>
    </source>
</evidence>
<evidence type="ECO:0000256" key="9">
    <source>
        <dbReference type="SAM" id="Phobius"/>
    </source>
</evidence>
<evidence type="ECO:0000313" key="13">
    <source>
        <dbReference type="Proteomes" id="UP001363151"/>
    </source>
</evidence>
<dbReference type="CDD" id="cd03244">
    <property type="entry name" value="ABCC_MRP_domain2"/>
    <property type="match status" value="1"/>
</dbReference>
<feature type="transmembrane region" description="Helical" evidence="9">
    <location>
        <begin position="236"/>
        <end position="254"/>
    </location>
</feature>
<dbReference type="InterPro" id="IPR011527">
    <property type="entry name" value="ABC1_TM_dom"/>
</dbReference>
<dbReference type="SUPFAM" id="SSF90123">
    <property type="entry name" value="ABC transporter transmembrane region"/>
    <property type="match status" value="2"/>
</dbReference>
<dbReference type="Gene3D" id="1.20.1560.10">
    <property type="entry name" value="ABC transporter type 1, transmembrane domain"/>
    <property type="match status" value="2"/>
</dbReference>
<evidence type="ECO:0000259" key="11">
    <source>
        <dbReference type="PROSITE" id="PS50929"/>
    </source>
</evidence>
<sequence>MCKADVAKAADVDVEYATCGGAVAPNDAAGLLSTLTYDYVRPLLQLGLQRPLMLDDLPPVATRDGIAPITARIAAAWDREAEGRGSLIAALVAAFARELREAFGCATLDVGLLVGQALILRPLIEALADAARVEAATWAAIFIGLNVFRCVFIHRMFYVNMRTGWNLKMGLTSLIHDALLETRAASIESRGLVYGLVTSDALRFEAIMPCSMAPWMATVALVFCAASLALELGWRAAVVGTGVCVSSAAAQIFLGKRFKRLRAQTATATDARIRLTSEAVGGARTLKSFAWQRPFVDAIGALRAAETAIIFKAQRLKAFAAGVYFATTPLAAFAAFAVFVYEESNKDAPLSVGKVSTVIAIVTILRTYCFMLGRFAMAWPEVVVACQRMGAFLRLSRGGDDAAPPAPPGDEVFALEGAAFKRRGAAATALRDVSVTLRRGEVLMVVGAVGSGKSTFLDALLGELELASGTMTRAAGRVAYAPQAAWNVAGTVRENVVLGAPRGAPFDEGAYKAAVEAAALSDDVAEWPEGADTEIGERGISLSGGQAARLALARVCYACALAESSDPPAVALLDDPLSAVDSGVARQLVRRCVGDRLKGCAVVLCTHQLQSSRGGRAAALVAVDGAEDVDAAGATRARAASVSADAAGGDDGRRALVAKEDRRTGAVQARTWRRFLLGGGAALFAVVVALFLAAQVLMFWADLYVLRWSRREDGQRRRRHLVWYGALSGSTVVLGVARAVLFFALTLRSSTRLHADALTKVLDMKLAWFDMNPLGRVLNRFSSDLAQVDELLSTGLLDFGMLVLIMLSVVVACLIALPYLALLLPVLAVVTRRASRECSVSMKELKRLDGQSRSPVLSAFTASLDGLAAVRAFGIQRAQQARLVEALELNSRAYFWWFVTNRRFGFVLDAICTAFLAAVVALAVALAGAVAPELPALALVYSLQLCGNFQYTLRLFAMAENFMTSVERLLAYGGLETERALEPAAPAAVPDDWPARGAVAFEDVSYRYRADHPRVLSGVTLAVPAGAKLGVCGRTGAGKSSLLSALSRLHELEGVLSFDGVDTATVPLQRLRRALSCIPQAPILFSGSLRFNVDPFGEHADDDLRNVVALASLGDKAASLDAAVAEGGENWSVGERQLLCLARAATLRRSIVAIDEATANIDHATDARIQSMLRTHGAFRDATILTVAHRIRTIRDSDLVVVLAKGAVAEVGPPEDLIAARGKFYDMLQASAEA</sequence>
<evidence type="ECO:0000256" key="1">
    <source>
        <dbReference type="ARBA" id="ARBA00004141"/>
    </source>
</evidence>
<dbReference type="InterPro" id="IPR036640">
    <property type="entry name" value="ABC1_TM_sf"/>
</dbReference>
<protein>
    <submittedName>
        <fullName evidence="12">ABC transporter</fullName>
    </submittedName>
</protein>
<feature type="domain" description="ABC transporter" evidence="10">
    <location>
        <begin position="999"/>
        <end position="1230"/>
    </location>
</feature>
<evidence type="ECO:0000259" key="10">
    <source>
        <dbReference type="PROSITE" id="PS50893"/>
    </source>
</evidence>
<keyword evidence="13" id="KW-1185">Reference proteome</keyword>
<dbReference type="PROSITE" id="PS50929">
    <property type="entry name" value="ABC_TM1F"/>
    <property type="match status" value="2"/>
</dbReference>
<evidence type="ECO:0000256" key="4">
    <source>
        <dbReference type="ARBA" id="ARBA00022692"/>
    </source>
</evidence>
<keyword evidence="3" id="KW-0813">Transport</keyword>
<keyword evidence="8 9" id="KW-0472">Membrane</keyword>
<feature type="domain" description="ABC transmembrane type-1" evidence="11">
    <location>
        <begin position="677"/>
        <end position="961"/>
    </location>
</feature>
<evidence type="ECO:0000256" key="7">
    <source>
        <dbReference type="ARBA" id="ARBA00022989"/>
    </source>
</evidence>
<gene>
    <name evidence="12" type="ORF">SO694_00061042</name>
</gene>
<feature type="domain" description="ABC transporter" evidence="10">
    <location>
        <begin position="415"/>
        <end position="649"/>
    </location>
</feature>
<evidence type="ECO:0000313" key="12">
    <source>
        <dbReference type="EMBL" id="KAK7236223.1"/>
    </source>
</evidence>
<dbReference type="PANTHER" id="PTHR24223:SF456">
    <property type="entry name" value="MULTIDRUG RESISTANCE-ASSOCIATED PROTEIN LETHAL(2)03659"/>
    <property type="match status" value="1"/>
</dbReference>
<dbReference type="Pfam" id="PF00664">
    <property type="entry name" value="ABC_membrane"/>
    <property type="match status" value="2"/>
</dbReference>
<evidence type="ECO:0000256" key="2">
    <source>
        <dbReference type="ARBA" id="ARBA00009726"/>
    </source>
</evidence>
<feature type="domain" description="ABC transmembrane type-1" evidence="11">
    <location>
        <begin position="102"/>
        <end position="381"/>
    </location>
</feature>
<feature type="transmembrane region" description="Helical" evidence="9">
    <location>
        <begin position="318"/>
        <end position="341"/>
    </location>
</feature>
<feature type="transmembrane region" description="Helical" evidence="9">
    <location>
        <begin position="136"/>
        <end position="158"/>
    </location>
</feature>
<dbReference type="CDD" id="cd18580">
    <property type="entry name" value="ABC_6TM_ABCC_D2"/>
    <property type="match status" value="1"/>
</dbReference>
<comment type="caution">
    <text evidence="12">The sequence shown here is derived from an EMBL/GenBank/DDBJ whole genome shotgun (WGS) entry which is preliminary data.</text>
</comment>
<accession>A0ABR1FRF3</accession>
<keyword evidence="7 9" id="KW-1133">Transmembrane helix</keyword>
<dbReference type="PANTHER" id="PTHR24223">
    <property type="entry name" value="ATP-BINDING CASSETTE SUB-FAMILY C"/>
    <property type="match status" value="1"/>
</dbReference>
<dbReference type="PROSITE" id="PS50893">
    <property type="entry name" value="ABC_TRANSPORTER_2"/>
    <property type="match status" value="2"/>
</dbReference>
<organism evidence="12 13">
    <name type="scientific">Aureococcus anophagefferens</name>
    <name type="common">Harmful bloom alga</name>
    <dbReference type="NCBI Taxonomy" id="44056"/>
    <lineage>
        <taxon>Eukaryota</taxon>
        <taxon>Sar</taxon>
        <taxon>Stramenopiles</taxon>
        <taxon>Ochrophyta</taxon>
        <taxon>Pelagophyceae</taxon>
        <taxon>Pelagomonadales</taxon>
        <taxon>Pelagomonadaceae</taxon>
        <taxon>Aureococcus</taxon>
    </lineage>
</organism>